<evidence type="ECO:0000313" key="2">
    <source>
        <dbReference type="Proteomes" id="UP001205105"/>
    </source>
</evidence>
<sequence length="489" mass="51371">MAALASPTRAVPALLPALQHQQLAVLQVDSHCRQLAAPWLAQQPWRQRWRPGRRAPLPRFTAAAALSRPSVEDRLAAALDTPASKELAAELAAAVAFIESTGASVNLAFLLAKEAGRMPPDQCKAALATLQPKFRLFQQRCAAADDACDCLAIALVGCPDTQAGLALPAADFEAALDFIESQAALLPGSQFAAWDAADEADLGAALLAAAAAAAAADGDEAAAAGEAAAGEAAAAAAAEPGGQAEAALYTFFQRQSLMAGHLLQQHPAPFVQRTAPWLRAQLGWDAADLAAAALLSGRMPELCQLDTGLAQSSLDWLLGQGLSQQQASQLLLAGLMRPDGDLLASAPEQLEERRQRVLQLATQWGVPTGLAAALWLTQGTHLDSMREEDTGRLVDVLRGEVGMSDAQLLQFALDGGLRGEQAARLGALEAALMRLKRLLLVCGSWQGVATALEQRPGLLFAQDAAVEALLPEQAQRDMWRVVTQMEPGS</sequence>
<gene>
    <name evidence="1" type="ORF">COHA_000536</name>
</gene>
<reference evidence="1" key="1">
    <citation type="submission" date="2020-11" db="EMBL/GenBank/DDBJ databases">
        <title>Chlorella ohadii genome sequencing and assembly.</title>
        <authorList>
            <person name="Murik O."/>
            <person name="Treves H."/>
            <person name="Kedem I."/>
            <person name="Shotland Y."/>
            <person name="Kaplan A."/>
        </authorList>
    </citation>
    <scope>NUCLEOTIDE SEQUENCE</scope>
    <source>
        <strain evidence="1">1</strain>
    </source>
</reference>
<protein>
    <submittedName>
        <fullName evidence="1">Uncharacterized protein</fullName>
    </submittedName>
</protein>
<accession>A0AAD5E112</accession>
<comment type="caution">
    <text evidence="1">The sequence shown here is derived from an EMBL/GenBank/DDBJ whole genome shotgun (WGS) entry which is preliminary data.</text>
</comment>
<keyword evidence="2" id="KW-1185">Reference proteome</keyword>
<name>A0AAD5E112_9CHLO</name>
<evidence type="ECO:0000313" key="1">
    <source>
        <dbReference type="EMBL" id="KAI7845994.1"/>
    </source>
</evidence>
<dbReference type="AlphaFoldDB" id="A0AAD5E112"/>
<proteinExistence type="predicted"/>
<dbReference type="EMBL" id="JADXDR010000011">
    <property type="protein sequence ID" value="KAI7845994.1"/>
    <property type="molecule type" value="Genomic_DNA"/>
</dbReference>
<organism evidence="1 2">
    <name type="scientific">Chlorella ohadii</name>
    <dbReference type="NCBI Taxonomy" id="2649997"/>
    <lineage>
        <taxon>Eukaryota</taxon>
        <taxon>Viridiplantae</taxon>
        <taxon>Chlorophyta</taxon>
        <taxon>core chlorophytes</taxon>
        <taxon>Trebouxiophyceae</taxon>
        <taxon>Chlorellales</taxon>
        <taxon>Chlorellaceae</taxon>
        <taxon>Chlorella clade</taxon>
        <taxon>Chlorella</taxon>
    </lineage>
</organism>
<dbReference type="Proteomes" id="UP001205105">
    <property type="component" value="Unassembled WGS sequence"/>
</dbReference>